<accession>A0A061RZ92</accession>
<proteinExistence type="predicted"/>
<protein>
    <submittedName>
        <fullName evidence="2">Uncharacterized protein</fullName>
    </submittedName>
</protein>
<gene>
    <name evidence="2" type="ORF">TSPGSL018_15788</name>
</gene>
<dbReference type="EMBL" id="GBEZ01007257">
    <property type="protein sequence ID" value="JAC78192.1"/>
    <property type="molecule type" value="Transcribed_RNA"/>
</dbReference>
<organism evidence="2">
    <name type="scientific">Tetraselmis sp. GSL018</name>
    <dbReference type="NCBI Taxonomy" id="582737"/>
    <lineage>
        <taxon>Eukaryota</taxon>
        <taxon>Viridiplantae</taxon>
        <taxon>Chlorophyta</taxon>
        <taxon>core chlorophytes</taxon>
        <taxon>Chlorodendrophyceae</taxon>
        <taxon>Chlorodendrales</taxon>
        <taxon>Chlorodendraceae</taxon>
        <taxon>Tetraselmis</taxon>
    </lineage>
</organism>
<dbReference type="AlphaFoldDB" id="A0A061RZ92"/>
<evidence type="ECO:0000313" key="2">
    <source>
        <dbReference type="EMBL" id="JAC78192.1"/>
    </source>
</evidence>
<reference evidence="2" key="1">
    <citation type="submission" date="2014-05" db="EMBL/GenBank/DDBJ databases">
        <title>The transcriptome of the halophilic microalga Tetraselmis sp. GSL018 isolated from the Great Salt Lake, Utah.</title>
        <authorList>
            <person name="Jinkerson R.E."/>
            <person name="D'Adamo S."/>
            <person name="Posewitz M.C."/>
        </authorList>
    </citation>
    <scope>NUCLEOTIDE SEQUENCE</scope>
    <source>
        <strain evidence="2">GSL018</strain>
    </source>
</reference>
<feature type="non-terminal residue" evidence="2">
    <location>
        <position position="1"/>
    </location>
</feature>
<sequence>PMTSAPLAAALLQFPTEQHTPSDSDSGKAMKAIPPV</sequence>
<evidence type="ECO:0000256" key="1">
    <source>
        <dbReference type="SAM" id="MobiDB-lite"/>
    </source>
</evidence>
<feature type="region of interest" description="Disordered" evidence="1">
    <location>
        <begin position="12"/>
        <end position="36"/>
    </location>
</feature>
<name>A0A061RZ92_9CHLO</name>